<evidence type="ECO:0000259" key="2">
    <source>
        <dbReference type="Pfam" id="PF07127"/>
    </source>
</evidence>
<evidence type="ECO:0000256" key="1">
    <source>
        <dbReference type="SAM" id="Phobius"/>
    </source>
</evidence>
<name>A0A396HJP1_MEDTR</name>
<keyword evidence="1" id="KW-1133">Transmembrane helix</keyword>
<protein>
    <submittedName>
        <fullName evidence="3">Putative Late nodulin</fullName>
    </submittedName>
</protein>
<evidence type="ECO:0000313" key="3">
    <source>
        <dbReference type="EMBL" id="RHN52828.1"/>
    </source>
</evidence>
<proteinExistence type="predicted"/>
<feature type="domain" description="Late nodulin" evidence="2">
    <location>
        <begin position="32"/>
        <end position="76"/>
    </location>
</feature>
<reference evidence="4" key="1">
    <citation type="journal article" date="2018" name="Nat. Plants">
        <title>Whole-genome landscape of Medicago truncatula symbiotic genes.</title>
        <authorList>
            <person name="Pecrix Y."/>
            <person name="Staton S.E."/>
            <person name="Sallet E."/>
            <person name="Lelandais-Briere C."/>
            <person name="Moreau S."/>
            <person name="Carrere S."/>
            <person name="Blein T."/>
            <person name="Jardinaud M.F."/>
            <person name="Latrasse D."/>
            <person name="Zouine M."/>
            <person name="Zahm M."/>
            <person name="Kreplak J."/>
            <person name="Mayjonade B."/>
            <person name="Satge C."/>
            <person name="Perez M."/>
            <person name="Cauet S."/>
            <person name="Marande W."/>
            <person name="Chantry-Darmon C."/>
            <person name="Lopez-Roques C."/>
            <person name="Bouchez O."/>
            <person name="Berard A."/>
            <person name="Debelle F."/>
            <person name="Munos S."/>
            <person name="Bendahmane A."/>
            <person name="Berges H."/>
            <person name="Niebel A."/>
            <person name="Buitink J."/>
            <person name="Frugier F."/>
            <person name="Benhamed M."/>
            <person name="Crespi M."/>
            <person name="Gouzy J."/>
            <person name="Gamas P."/>
        </authorList>
    </citation>
    <scope>NUCLEOTIDE SEQUENCE [LARGE SCALE GENOMIC DNA]</scope>
    <source>
        <strain evidence="4">cv. Jemalong A17</strain>
    </source>
</reference>
<comment type="caution">
    <text evidence="3">The sequence shown here is derived from an EMBL/GenBank/DDBJ whole genome shotgun (WGS) entry which is preliminary data.</text>
</comment>
<dbReference type="EMBL" id="PSQE01000006">
    <property type="protein sequence ID" value="RHN52828.1"/>
    <property type="molecule type" value="Genomic_DNA"/>
</dbReference>
<keyword evidence="1" id="KW-0812">Transmembrane</keyword>
<dbReference type="InterPro" id="IPR009810">
    <property type="entry name" value="Nodulin_late_dom"/>
</dbReference>
<dbReference type="Pfam" id="PF07127">
    <property type="entry name" value="Nodulin_late"/>
    <property type="match status" value="1"/>
</dbReference>
<dbReference type="AlphaFoldDB" id="A0A396HJP1"/>
<organism evidence="3 4">
    <name type="scientific">Medicago truncatula</name>
    <name type="common">Barrel medic</name>
    <name type="synonym">Medicago tribuloides</name>
    <dbReference type="NCBI Taxonomy" id="3880"/>
    <lineage>
        <taxon>Eukaryota</taxon>
        <taxon>Viridiplantae</taxon>
        <taxon>Streptophyta</taxon>
        <taxon>Embryophyta</taxon>
        <taxon>Tracheophyta</taxon>
        <taxon>Spermatophyta</taxon>
        <taxon>Magnoliopsida</taxon>
        <taxon>eudicotyledons</taxon>
        <taxon>Gunneridae</taxon>
        <taxon>Pentapetalae</taxon>
        <taxon>rosids</taxon>
        <taxon>fabids</taxon>
        <taxon>Fabales</taxon>
        <taxon>Fabaceae</taxon>
        <taxon>Papilionoideae</taxon>
        <taxon>50 kb inversion clade</taxon>
        <taxon>NPAAA clade</taxon>
        <taxon>Hologalegina</taxon>
        <taxon>IRL clade</taxon>
        <taxon>Trifolieae</taxon>
        <taxon>Medicago</taxon>
    </lineage>
</organism>
<gene>
    <name evidence="3" type="ORF">MtrunA17_Chr6g0484741</name>
</gene>
<sequence length="85" mass="9795">MTFLHIFFFGGDIFTYKVIKINCLLHARRNNMAQVFKFIYALIIVLSLFLVETNTATCITDADCPYDGKCIDGFCRFNVKNNNQV</sequence>
<feature type="transmembrane region" description="Helical" evidence="1">
    <location>
        <begin position="35"/>
        <end position="51"/>
    </location>
</feature>
<accession>A0A396HJP1</accession>
<keyword evidence="1" id="KW-0472">Membrane</keyword>
<dbReference type="GO" id="GO:0046872">
    <property type="term" value="F:metal ion binding"/>
    <property type="evidence" value="ECO:0007669"/>
    <property type="project" value="InterPro"/>
</dbReference>
<dbReference type="Proteomes" id="UP000265566">
    <property type="component" value="Chromosome 6"/>
</dbReference>
<dbReference type="Gramene" id="rna37546">
    <property type="protein sequence ID" value="RHN52828.1"/>
    <property type="gene ID" value="gene37546"/>
</dbReference>
<evidence type="ECO:0000313" key="4">
    <source>
        <dbReference type="Proteomes" id="UP000265566"/>
    </source>
</evidence>